<sequence length="462" mass="51550">MVAFAAPVTEFEYKKKGFKITVNERSEGVNIRIPKDTKKPTLSITAPDANGISHNYFTEFNVGRRGLNIDNKNAAQTIINEVTGQNITRLRGNINVLANKATLIIANSNGINCNQCDVTNVGQFVKATGKIIYENNKMAGYNNITGDIAYFNTTVKNRSLVMNDLAKNIKIMNSELAPDVLVLMNGFSEYKYAYKPVNRIQDNNYKPEVKDTRLITAFHNRYVKEKKWQPAGEITIDHSSVLSPAKLYISAEDSFINKEGEINAGSAHINLLHSQFNTRYYTPLRAKYLTVNMRNSIFENTQVVAAGHVNVNLYGSNQFTNSGSLSAKSLNLTSHNPKVFKYFNNEKSVFATMKGLNKNHFKNTGKITADKIGVHTPGDEFHFVNTGKSSSLTTNTFDYDAMHATFRNSGSMAIRQHFKMTGEVGLMASSPEDDLTGDPKYQFRVNHDEAAATVNGYELNRL</sequence>
<dbReference type="InterPro" id="IPR011050">
    <property type="entry name" value="Pectin_lyase_fold/virulence"/>
</dbReference>
<dbReference type="Pfam" id="PF05860">
    <property type="entry name" value="TPS"/>
    <property type="match status" value="1"/>
</dbReference>
<organism evidence="2 3">
    <name type="scientific">Morganella morganii</name>
    <name type="common">Proteus morganii</name>
    <dbReference type="NCBI Taxonomy" id="582"/>
    <lineage>
        <taxon>Bacteria</taxon>
        <taxon>Pseudomonadati</taxon>
        <taxon>Pseudomonadota</taxon>
        <taxon>Gammaproteobacteria</taxon>
        <taxon>Enterobacterales</taxon>
        <taxon>Morganellaceae</taxon>
        <taxon>Morganella</taxon>
    </lineage>
</organism>
<dbReference type="AlphaFoldDB" id="A0A9Q4GRN3"/>
<reference evidence="2" key="1">
    <citation type="submission" date="2022-08" db="EMBL/GenBank/DDBJ databases">
        <authorList>
            <person name="Dale J.L."/>
        </authorList>
    </citation>
    <scope>NUCLEOTIDE SEQUENCE</scope>
    <source>
        <strain evidence="2">2022EL-00758</strain>
    </source>
</reference>
<gene>
    <name evidence="2" type="ORF">N0392_13170</name>
</gene>
<feature type="domain" description="Filamentous haemagglutinin FhaB/tRNA nuclease CdiA-like TPS" evidence="1">
    <location>
        <begin position="36"/>
        <end position="136"/>
    </location>
</feature>
<dbReference type="Proteomes" id="UP001076655">
    <property type="component" value="Unassembled WGS sequence"/>
</dbReference>
<proteinExistence type="predicted"/>
<dbReference type="EMBL" id="JAPNMI010000006">
    <property type="protein sequence ID" value="MCY0790634.1"/>
    <property type="molecule type" value="Genomic_DNA"/>
</dbReference>
<dbReference type="NCBIfam" id="TIGR01901">
    <property type="entry name" value="adhes_NPXG"/>
    <property type="match status" value="1"/>
</dbReference>
<accession>A0A9Q4GRN3</accession>
<protein>
    <submittedName>
        <fullName evidence="2">Filamentous hemagglutinin N-terminal domain-containing protein</fullName>
    </submittedName>
</protein>
<evidence type="ECO:0000313" key="2">
    <source>
        <dbReference type="EMBL" id="MCY0790634.1"/>
    </source>
</evidence>
<dbReference type="InterPro" id="IPR008638">
    <property type="entry name" value="FhaB/CdiA-like_TPS"/>
</dbReference>
<dbReference type="SMART" id="SM00912">
    <property type="entry name" value="Haemagg_act"/>
    <property type="match status" value="1"/>
</dbReference>
<comment type="caution">
    <text evidence="2">The sequence shown here is derived from an EMBL/GenBank/DDBJ whole genome shotgun (WGS) entry which is preliminary data.</text>
</comment>
<dbReference type="InterPro" id="IPR012334">
    <property type="entry name" value="Pectin_lyas_fold"/>
</dbReference>
<dbReference type="SUPFAM" id="SSF51126">
    <property type="entry name" value="Pectin lyase-like"/>
    <property type="match status" value="1"/>
</dbReference>
<evidence type="ECO:0000313" key="3">
    <source>
        <dbReference type="Proteomes" id="UP001076655"/>
    </source>
</evidence>
<evidence type="ECO:0000259" key="1">
    <source>
        <dbReference type="SMART" id="SM00912"/>
    </source>
</evidence>
<name>A0A9Q4GRN3_MORMO</name>
<dbReference type="Gene3D" id="2.160.20.10">
    <property type="entry name" value="Single-stranded right-handed beta-helix, Pectin lyase-like"/>
    <property type="match status" value="1"/>
</dbReference>
<dbReference type="RefSeq" id="WP_267785588.1">
    <property type="nucleotide sequence ID" value="NZ_JAPNMI010000006.1"/>
</dbReference>